<dbReference type="AlphaFoldDB" id="A0A7Y6BT12"/>
<feature type="transmembrane region" description="Helical" evidence="1">
    <location>
        <begin position="9"/>
        <end position="27"/>
    </location>
</feature>
<keyword evidence="1" id="KW-0812">Transmembrane</keyword>
<sequence length="228" mass="26896">MNKKIPKQLWLFAAILLFIIGFFNYRYNTAKEQTDNLKELYQVKNNRGFLTLLRQGHSYIPLAETIEKISKVSDQEDPAKVQKLIELAKTRSKEADQYLATLIEFSDSYVSDSDPRFMANHTVMTSKNQEDMFMLALQADIFMTMYEVSYNYWKDQPKLIPQDTKRMLVSIANELRSLDETLQSFKDRAVYNMEWGDFASTEQIKDFTLREIKPHLEKLVEIKSKFRE</sequence>
<keyword evidence="3" id="KW-1185">Reference proteome</keyword>
<accession>A0A7Y6BT12</accession>
<gene>
    <name evidence="2" type="ORF">HP552_04055</name>
</gene>
<protein>
    <submittedName>
        <fullName evidence="2">Uncharacterized protein</fullName>
    </submittedName>
</protein>
<organism evidence="2 3">
    <name type="scientific">Paenibacillus xylanilyticus</name>
    <dbReference type="NCBI Taxonomy" id="248903"/>
    <lineage>
        <taxon>Bacteria</taxon>
        <taxon>Bacillati</taxon>
        <taxon>Bacillota</taxon>
        <taxon>Bacilli</taxon>
        <taxon>Bacillales</taxon>
        <taxon>Paenibacillaceae</taxon>
        <taxon>Paenibacillus</taxon>
    </lineage>
</organism>
<dbReference type="RefSeq" id="WP_175394347.1">
    <property type="nucleotide sequence ID" value="NZ_JABMCB010000146.1"/>
</dbReference>
<reference evidence="2 3" key="1">
    <citation type="submission" date="2020-05" db="EMBL/GenBank/DDBJ databases">
        <title>Genome Sequencing of Type Strains.</title>
        <authorList>
            <person name="Lemaire J.F."/>
            <person name="Inderbitzin P."/>
            <person name="Gregorio O.A."/>
            <person name="Collins S.B."/>
            <person name="Wespe N."/>
            <person name="Knight-Connoni V."/>
        </authorList>
    </citation>
    <scope>NUCLEOTIDE SEQUENCE [LARGE SCALE GENOMIC DNA]</scope>
    <source>
        <strain evidence="2 3">LMG 21957</strain>
    </source>
</reference>
<evidence type="ECO:0000313" key="2">
    <source>
        <dbReference type="EMBL" id="NUU74430.1"/>
    </source>
</evidence>
<name>A0A7Y6BT12_9BACL</name>
<comment type="caution">
    <text evidence="2">The sequence shown here is derived from an EMBL/GenBank/DDBJ whole genome shotgun (WGS) entry which is preliminary data.</text>
</comment>
<proteinExistence type="predicted"/>
<evidence type="ECO:0000313" key="3">
    <source>
        <dbReference type="Proteomes" id="UP000526125"/>
    </source>
</evidence>
<keyword evidence="1" id="KW-0472">Membrane</keyword>
<evidence type="ECO:0000256" key="1">
    <source>
        <dbReference type="SAM" id="Phobius"/>
    </source>
</evidence>
<dbReference type="EMBL" id="JABMCB010000146">
    <property type="protein sequence ID" value="NUU74430.1"/>
    <property type="molecule type" value="Genomic_DNA"/>
</dbReference>
<dbReference type="Proteomes" id="UP000526125">
    <property type="component" value="Unassembled WGS sequence"/>
</dbReference>
<keyword evidence="1" id="KW-1133">Transmembrane helix</keyword>